<dbReference type="Gene3D" id="3.90.79.10">
    <property type="entry name" value="Nucleoside Triphosphate Pyrophosphohydrolase"/>
    <property type="match status" value="1"/>
</dbReference>
<comment type="caution">
    <text evidence="2">The sequence shown here is derived from an EMBL/GenBank/DDBJ whole genome shotgun (WGS) entry which is preliminary data.</text>
</comment>
<evidence type="ECO:0000313" key="2">
    <source>
        <dbReference type="EMBL" id="PIR98754.1"/>
    </source>
</evidence>
<dbReference type="AlphaFoldDB" id="A0A2H0VI20"/>
<gene>
    <name evidence="2" type="ORF">COT87_03075</name>
</gene>
<proteinExistence type="predicted"/>
<dbReference type="InterPro" id="IPR036514">
    <property type="entry name" value="SGNH_hydro_sf"/>
</dbReference>
<sequence length="364" mass="41834">MNICIIGDSITWGPRLPFRVAWANLLRNHLEKSSDNLYSLYDLGIDGDTTRNLLQRFDVEMTARKPGLIIFNIGVNDSLFRKSVDNPETTLGYFEINMEALIGKARKFTDKIVIVGLVKGSDLFTTPLIQSTTGKSYTKERTRIYDGKLKKIAQKNSLVFIDINELLNDDDFDDGLHPNVNGHLKIFEKVSRELEKILSIKHERYAILVDKDDKEIGSKKLDAVDKYDIVRVSALWITNRKGEVLLAKRPFNKRRDPNRWGPSVACVLENGQTYLGAIKNATKKEIELEGFVTIEGKKLLVTGYNNFYCQLFSSQQDLDIKTFKLNKEEVAEVRWFSRAEIEVELQANPYHFVQAFDKYFSLYK</sequence>
<feature type="domain" description="Nudix hydrolase" evidence="1">
    <location>
        <begin position="228"/>
        <end position="358"/>
    </location>
</feature>
<dbReference type="EMBL" id="PFAF01000066">
    <property type="protein sequence ID" value="PIR98754.1"/>
    <property type="molecule type" value="Genomic_DNA"/>
</dbReference>
<dbReference type="InterPro" id="IPR051532">
    <property type="entry name" value="Ester_Hydrolysis_Enzymes"/>
</dbReference>
<protein>
    <recommendedName>
        <fullName evidence="1">Nudix hydrolase domain-containing protein</fullName>
    </recommendedName>
</protein>
<dbReference type="InterPro" id="IPR015797">
    <property type="entry name" value="NUDIX_hydrolase-like_dom_sf"/>
</dbReference>
<dbReference type="PANTHER" id="PTHR30383">
    <property type="entry name" value="THIOESTERASE 1/PROTEASE 1/LYSOPHOSPHOLIPASE L1"/>
    <property type="match status" value="1"/>
</dbReference>
<dbReference type="Pfam" id="PF13472">
    <property type="entry name" value="Lipase_GDSL_2"/>
    <property type="match status" value="1"/>
</dbReference>
<reference evidence="3" key="1">
    <citation type="submission" date="2017-09" db="EMBL/GenBank/DDBJ databases">
        <title>Depth-based differentiation of microbial function through sediment-hosted aquifers and enrichment of novel symbionts in the deep terrestrial subsurface.</title>
        <authorList>
            <person name="Probst A.J."/>
            <person name="Ladd B."/>
            <person name="Jarett J.K."/>
            <person name="Geller-Mcgrath D.E."/>
            <person name="Sieber C.M.K."/>
            <person name="Emerson J.B."/>
            <person name="Anantharaman K."/>
            <person name="Thomas B.C."/>
            <person name="Malmstrom R."/>
            <person name="Stieglmeier M."/>
            <person name="Klingl A."/>
            <person name="Woyke T."/>
            <person name="Ryan C.M."/>
            <person name="Banfield J.F."/>
        </authorList>
    </citation>
    <scope>NUCLEOTIDE SEQUENCE [LARGE SCALE GENOMIC DNA]</scope>
</reference>
<evidence type="ECO:0000313" key="3">
    <source>
        <dbReference type="Proteomes" id="UP000230796"/>
    </source>
</evidence>
<name>A0A2H0VI20_9BACT</name>
<dbReference type="Pfam" id="PF00293">
    <property type="entry name" value="NUDIX"/>
    <property type="match status" value="1"/>
</dbReference>
<dbReference type="Gene3D" id="3.40.50.1110">
    <property type="entry name" value="SGNH hydrolase"/>
    <property type="match status" value="1"/>
</dbReference>
<dbReference type="GO" id="GO:0004622">
    <property type="term" value="F:phosphatidylcholine lysophospholipase activity"/>
    <property type="evidence" value="ECO:0007669"/>
    <property type="project" value="TreeGrafter"/>
</dbReference>
<accession>A0A2H0VI20</accession>
<dbReference type="InterPro" id="IPR000086">
    <property type="entry name" value="NUDIX_hydrolase_dom"/>
</dbReference>
<dbReference type="PROSITE" id="PS51462">
    <property type="entry name" value="NUDIX"/>
    <property type="match status" value="1"/>
</dbReference>
<organism evidence="2 3">
    <name type="scientific">Candidatus Collierbacteria bacterium CG10_big_fil_rev_8_21_14_0_10_44_9</name>
    <dbReference type="NCBI Taxonomy" id="1974535"/>
    <lineage>
        <taxon>Bacteria</taxon>
        <taxon>Candidatus Collieribacteriota</taxon>
    </lineage>
</organism>
<dbReference type="PANTHER" id="PTHR30383:SF5">
    <property type="entry name" value="SGNH HYDROLASE-TYPE ESTERASE DOMAIN-CONTAINING PROTEIN"/>
    <property type="match status" value="1"/>
</dbReference>
<dbReference type="SUPFAM" id="SSF52266">
    <property type="entry name" value="SGNH hydrolase"/>
    <property type="match status" value="1"/>
</dbReference>
<dbReference type="InterPro" id="IPR013830">
    <property type="entry name" value="SGNH_hydro"/>
</dbReference>
<dbReference type="Proteomes" id="UP000230796">
    <property type="component" value="Unassembled WGS sequence"/>
</dbReference>
<evidence type="ECO:0000259" key="1">
    <source>
        <dbReference type="PROSITE" id="PS51462"/>
    </source>
</evidence>
<dbReference type="SUPFAM" id="SSF55811">
    <property type="entry name" value="Nudix"/>
    <property type="match status" value="1"/>
</dbReference>